<dbReference type="Proteomes" id="UP000492821">
    <property type="component" value="Unassembled WGS sequence"/>
</dbReference>
<dbReference type="PANTHER" id="PTHR47411">
    <property type="entry name" value="B3GNT1, BETA-1,3-N-ACETYLGUCOSAMINYLTRANSFERASE 1, HOMOLOG"/>
    <property type="match status" value="1"/>
</dbReference>
<keyword evidence="1" id="KW-1133">Transmembrane helix</keyword>
<keyword evidence="1" id="KW-0812">Transmembrane</keyword>
<dbReference type="Pfam" id="PF13896">
    <property type="entry name" value="Glyco_transf_49"/>
    <property type="match status" value="1"/>
</dbReference>
<dbReference type="PANTHER" id="PTHR47411:SF3">
    <property type="entry name" value="I-BETA-1,3-N-ACETYLGLUCOSAMINYLTRANSFERASE"/>
    <property type="match status" value="1"/>
</dbReference>
<keyword evidence="2" id="KW-1185">Reference proteome</keyword>
<dbReference type="WBParaSite" id="Pan_g12075.t1">
    <property type="protein sequence ID" value="Pan_g12075.t1"/>
    <property type="gene ID" value="Pan_g12075"/>
</dbReference>
<evidence type="ECO:0000313" key="2">
    <source>
        <dbReference type="Proteomes" id="UP000492821"/>
    </source>
</evidence>
<accession>A0A7E4ZR27</accession>
<reference evidence="2" key="1">
    <citation type="journal article" date="2013" name="Genetics">
        <title>The draft genome and transcriptome of Panagrellus redivivus are shaped by the harsh demands of a free-living lifestyle.</title>
        <authorList>
            <person name="Srinivasan J."/>
            <person name="Dillman A.R."/>
            <person name="Macchietto M.G."/>
            <person name="Heikkinen L."/>
            <person name="Lakso M."/>
            <person name="Fracchia K.M."/>
            <person name="Antoshechkin I."/>
            <person name="Mortazavi A."/>
            <person name="Wong G."/>
            <person name="Sternberg P.W."/>
        </authorList>
    </citation>
    <scope>NUCLEOTIDE SEQUENCE [LARGE SCALE GENOMIC DNA]</scope>
    <source>
        <strain evidence="2">MT8872</strain>
    </source>
</reference>
<organism evidence="2 3">
    <name type="scientific">Panagrellus redivivus</name>
    <name type="common">Microworm</name>
    <dbReference type="NCBI Taxonomy" id="6233"/>
    <lineage>
        <taxon>Eukaryota</taxon>
        <taxon>Metazoa</taxon>
        <taxon>Ecdysozoa</taxon>
        <taxon>Nematoda</taxon>
        <taxon>Chromadorea</taxon>
        <taxon>Rhabditida</taxon>
        <taxon>Tylenchina</taxon>
        <taxon>Panagrolaimomorpha</taxon>
        <taxon>Panagrolaimoidea</taxon>
        <taxon>Panagrolaimidae</taxon>
        <taxon>Panagrellus</taxon>
    </lineage>
</organism>
<protein>
    <submittedName>
        <fullName evidence="3">Glycosyltransferase family 10 protein</fullName>
    </submittedName>
</protein>
<reference evidence="3" key="2">
    <citation type="submission" date="2020-10" db="UniProtKB">
        <authorList>
            <consortium name="WormBaseParasite"/>
        </authorList>
    </citation>
    <scope>IDENTIFICATION</scope>
</reference>
<evidence type="ECO:0000256" key="1">
    <source>
        <dbReference type="SAM" id="Phobius"/>
    </source>
</evidence>
<evidence type="ECO:0000313" key="3">
    <source>
        <dbReference type="WBParaSite" id="Pan_g12075.t1"/>
    </source>
</evidence>
<keyword evidence="1" id="KW-0472">Membrane</keyword>
<sequence length="433" mass="49537">MPSTRSLIRQGSANILRTRMKKPIILLLICGCVVMTTIVYFTDVTKLDVKEIINAKFDVYEIINDVVNVIDDDGLNTEPVADIRPHGDLLCVWWNFTTSTAQPNDDDATLSVHGTVGYSKFVFDHVAHWNGFISGSFSVDNTSFPALVAYRQLYKCNPIYEKTVRTHIVWWRLNSTCDSDYVMNGMEEAASNMTGINSCDLADYEGIFKNSKMSTIYKANAMRNIARIGAQTDIQLIADIENHFCDNASIIASKFADDVRNGTAVVVRRFEYSDTVEVPRNISALDDLFKKQLAFEFHHFYYKWGHEVPHLKEWVKYSINPENPTSLDPVKYRSNIWEPQLIVHRDHPYHHERVPFGYSDQAVLPHVVCRAGIEFKVGSHIFSGHRSIRRRKSYNSRRNKEGNAGYAKTVGRAYEKELAQKYPNTTKRCGKWA</sequence>
<dbReference type="AlphaFoldDB" id="A0A7E4ZR27"/>
<name>A0A7E4ZR27_PANRE</name>
<proteinExistence type="predicted"/>
<feature type="transmembrane region" description="Helical" evidence="1">
    <location>
        <begin position="24"/>
        <end position="42"/>
    </location>
</feature>